<evidence type="ECO:0000256" key="1">
    <source>
        <dbReference type="SAM" id="Phobius"/>
    </source>
</evidence>
<dbReference type="RefSeq" id="WP_154373412.1">
    <property type="nucleotide sequence ID" value="NZ_WKJK01000002.1"/>
</dbReference>
<accession>A0A6I2KTU4</accession>
<gene>
    <name evidence="2" type="ORF">GJ699_04175</name>
</gene>
<feature type="transmembrane region" description="Helical" evidence="1">
    <location>
        <begin position="67"/>
        <end position="88"/>
    </location>
</feature>
<organism evidence="2 3">
    <name type="scientific">Duganella guangzhouensis</name>
    <dbReference type="NCBI Taxonomy" id="2666084"/>
    <lineage>
        <taxon>Bacteria</taxon>
        <taxon>Pseudomonadati</taxon>
        <taxon>Pseudomonadota</taxon>
        <taxon>Betaproteobacteria</taxon>
        <taxon>Burkholderiales</taxon>
        <taxon>Oxalobacteraceae</taxon>
        <taxon>Telluria group</taxon>
        <taxon>Duganella</taxon>
    </lineage>
</organism>
<proteinExistence type="predicted"/>
<sequence length="136" mass="15506">MKQFLSSWPEQPHPILAVLLAVAICAVPVILPHADLANLPANLFAYLFCCVLVYPFAALLRHRITSLPAIWLIAALFLLAACFYHTNIMAETADSAWPQRRDVTLDKFLTNLPQLTLGVLCWWLLVLRPDRRQRRM</sequence>
<comment type="caution">
    <text evidence="2">The sequence shown here is derived from an EMBL/GenBank/DDBJ whole genome shotgun (WGS) entry which is preliminary data.</text>
</comment>
<protein>
    <submittedName>
        <fullName evidence="2">Uncharacterized protein</fullName>
    </submittedName>
</protein>
<keyword evidence="1" id="KW-0472">Membrane</keyword>
<evidence type="ECO:0000313" key="2">
    <source>
        <dbReference type="EMBL" id="MRW89173.1"/>
    </source>
</evidence>
<reference evidence="2 3" key="1">
    <citation type="submission" date="2019-11" db="EMBL/GenBank/DDBJ databases">
        <title>Novel species isolated from a subtropical stream in China.</title>
        <authorList>
            <person name="Lu H."/>
        </authorList>
    </citation>
    <scope>NUCLEOTIDE SEQUENCE [LARGE SCALE GENOMIC DNA]</scope>
    <source>
        <strain evidence="2 3">FT80W</strain>
    </source>
</reference>
<name>A0A6I2KTU4_9BURK</name>
<keyword evidence="1" id="KW-0812">Transmembrane</keyword>
<dbReference type="AlphaFoldDB" id="A0A6I2KTU4"/>
<keyword evidence="1" id="KW-1133">Transmembrane helix</keyword>
<dbReference type="Proteomes" id="UP000433309">
    <property type="component" value="Unassembled WGS sequence"/>
</dbReference>
<feature type="transmembrane region" description="Helical" evidence="1">
    <location>
        <begin position="108"/>
        <end position="127"/>
    </location>
</feature>
<feature type="transmembrane region" description="Helical" evidence="1">
    <location>
        <begin position="43"/>
        <end position="60"/>
    </location>
</feature>
<evidence type="ECO:0000313" key="3">
    <source>
        <dbReference type="Proteomes" id="UP000433309"/>
    </source>
</evidence>
<keyword evidence="3" id="KW-1185">Reference proteome</keyword>
<feature type="transmembrane region" description="Helical" evidence="1">
    <location>
        <begin position="12"/>
        <end position="31"/>
    </location>
</feature>
<dbReference type="EMBL" id="WKJK01000002">
    <property type="protein sequence ID" value="MRW89173.1"/>
    <property type="molecule type" value="Genomic_DNA"/>
</dbReference>